<reference evidence="1 2" key="1">
    <citation type="submission" date="2018-06" db="EMBL/GenBank/DDBJ databases">
        <title>Comparative genomics reveals the genomic features of Rhizophagus irregularis, R. cerebriforme, R. diaphanum and Gigaspora rosea, and their symbiotic lifestyle signature.</title>
        <authorList>
            <person name="Morin E."/>
            <person name="San Clemente H."/>
            <person name="Chen E.C.H."/>
            <person name="De La Providencia I."/>
            <person name="Hainaut M."/>
            <person name="Kuo A."/>
            <person name="Kohler A."/>
            <person name="Murat C."/>
            <person name="Tang N."/>
            <person name="Roy S."/>
            <person name="Loubradou J."/>
            <person name="Henrissat B."/>
            <person name="Grigoriev I.V."/>
            <person name="Corradi N."/>
            <person name="Roux C."/>
            <person name="Martin F.M."/>
        </authorList>
    </citation>
    <scope>NUCLEOTIDE SEQUENCE [LARGE SCALE GENOMIC DNA]</scope>
    <source>
        <strain evidence="1 2">DAOM 227022</strain>
    </source>
</reference>
<evidence type="ECO:0000313" key="2">
    <source>
        <dbReference type="Proteomes" id="UP000265703"/>
    </source>
</evidence>
<evidence type="ECO:0000313" key="1">
    <source>
        <dbReference type="EMBL" id="RIA93428.1"/>
    </source>
</evidence>
<keyword evidence="2" id="KW-1185">Reference proteome</keyword>
<proteinExistence type="predicted"/>
<comment type="caution">
    <text evidence="1">The sequence shown here is derived from an EMBL/GenBank/DDBJ whole genome shotgun (WGS) entry which is preliminary data.</text>
</comment>
<dbReference type="EMBL" id="QKYT01000104">
    <property type="protein sequence ID" value="RIA93428.1"/>
    <property type="molecule type" value="Genomic_DNA"/>
</dbReference>
<name>A0A397T573_9GLOM</name>
<sequence>MSKQPPIITRKADGIFQDFVSKIESDNVPAEKSLRRKTIKSTENLRLDRQSNTIDGQNYHIQANYEAKNKDIRNKAPKSLSVVIVKVDEKYTDEAVQEAFNWSYQNNSKPTTPVTTPVVEKKNPFDFVDKFFGFLEEEENVFGFLFENFNNHDHKKK</sequence>
<gene>
    <name evidence="1" type="ORF">C1645_735542</name>
</gene>
<accession>A0A397T573</accession>
<dbReference type="Proteomes" id="UP000265703">
    <property type="component" value="Unassembled WGS sequence"/>
</dbReference>
<protein>
    <submittedName>
        <fullName evidence="1">Uncharacterized protein</fullName>
    </submittedName>
</protein>
<organism evidence="1 2">
    <name type="scientific">Glomus cerebriforme</name>
    <dbReference type="NCBI Taxonomy" id="658196"/>
    <lineage>
        <taxon>Eukaryota</taxon>
        <taxon>Fungi</taxon>
        <taxon>Fungi incertae sedis</taxon>
        <taxon>Mucoromycota</taxon>
        <taxon>Glomeromycotina</taxon>
        <taxon>Glomeromycetes</taxon>
        <taxon>Glomerales</taxon>
        <taxon>Glomeraceae</taxon>
        <taxon>Glomus</taxon>
    </lineage>
</organism>
<dbReference type="AlphaFoldDB" id="A0A397T573"/>